<gene>
    <name evidence="1" type="ORF">DFH07DRAFT_827381</name>
</gene>
<sequence length="70" mass="8179">MSRFSRASTLLSWVDQVSSVPPYPTPYLLKFFGCLYELIPFWILGHRRLLVRPVTPLISCSSHWLNISHF</sequence>
<dbReference type="AlphaFoldDB" id="A0AAD7N801"/>
<dbReference type="EMBL" id="JARJLG010000081">
    <property type="protein sequence ID" value="KAJ7750683.1"/>
    <property type="molecule type" value="Genomic_DNA"/>
</dbReference>
<protein>
    <submittedName>
        <fullName evidence="1">Uncharacterized protein</fullName>
    </submittedName>
</protein>
<organism evidence="1 2">
    <name type="scientific">Mycena maculata</name>
    <dbReference type="NCBI Taxonomy" id="230809"/>
    <lineage>
        <taxon>Eukaryota</taxon>
        <taxon>Fungi</taxon>
        <taxon>Dikarya</taxon>
        <taxon>Basidiomycota</taxon>
        <taxon>Agaricomycotina</taxon>
        <taxon>Agaricomycetes</taxon>
        <taxon>Agaricomycetidae</taxon>
        <taxon>Agaricales</taxon>
        <taxon>Marasmiineae</taxon>
        <taxon>Mycenaceae</taxon>
        <taxon>Mycena</taxon>
    </lineage>
</organism>
<evidence type="ECO:0000313" key="2">
    <source>
        <dbReference type="Proteomes" id="UP001215280"/>
    </source>
</evidence>
<comment type="caution">
    <text evidence="1">The sequence shown here is derived from an EMBL/GenBank/DDBJ whole genome shotgun (WGS) entry which is preliminary data.</text>
</comment>
<proteinExistence type="predicted"/>
<keyword evidence="2" id="KW-1185">Reference proteome</keyword>
<name>A0AAD7N801_9AGAR</name>
<evidence type="ECO:0000313" key="1">
    <source>
        <dbReference type="EMBL" id="KAJ7750683.1"/>
    </source>
</evidence>
<accession>A0AAD7N801</accession>
<reference evidence="1" key="1">
    <citation type="submission" date="2023-03" db="EMBL/GenBank/DDBJ databases">
        <title>Massive genome expansion in bonnet fungi (Mycena s.s.) driven by repeated elements and novel gene families across ecological guilds.</title>
        <authorList>
            <consortium name="Lawrence Berkeley National Laboratory"/>
            <person name="Harder C.B."/>
            <person name="Miyauchi S."/>
            <person name="Viragh M."/>
            <person name="Kuo A."/>
            <person name="Thoen E."/>
            <person name="Andreopoulos B."/>
            <person name="Lu D."/>
            <person name="Skrede I."/>
            <person name="Drula E."/>
            <person name="Henrissat B."/>
            <person name="Morin E."/>
            <person name="Kohler A."/>
            <person name="Barry K."/>
            <person name="LaButti K."/>
            <person name="Morin E."/>
            <person name="Salamov A."/>
            <person name="Lipzen A."/>
            <person name="Mereny Z."/>
            <person name="Hegedus B."/>
            <person name="Baldrian P."/>
            <person name="Stursova M."/>
            <person name="Weitz H."/>
            <person name="Taylor A."/>
            <person name="Grigoriev I.V."/>
            <person name="Nagy L.G."/>
            <person name="Martin F."/>
            <person name="Kauserud H."/>
        </authorList>
    </citation>
    <scope>NUCLEOTIDE SEQUENCE</scope>
    <source>
        <strain evidence="1">CBHHK188m</strain>
    </source>
</reference>
<dbReference type="Proteomes" id="UP001215280">
    <property type="component" value="Unassembled WGS sequence"/>
</dbReference>